<gene>
    <name evidence="1" type="ORF">FHR82_001543</name>
</gene>
<evidence type="ECO:0000313" key="1">
    <source>
        <dbReference type="EMBL" id="MBB4905326.1"/>
    </source>
</evidence>
<organism evidence="1 2">
    <name type="scientific">Actinophytocola algeriensis</name>
    <dbReference type="NCBI Taxonomy" id="1768010"/>
    <lineage>
        <taxon>Bacteria</taxon>
        <taxon>Bacillati</taxon>
        <taxon>Actinomycetota</taxon>
        <taxon>Actinomycetes</taxon>
        <taxon>Pseudonocardiales</taxon>
        <taxon>Pseudonocardiaceae</taxon>
    </lineage>
</organism>
<name>A0A7W7VCN8_9PSEU</name>
<reference evidence="1 2" key="1">
    <citation type="submission" date="2020-08" db="EMBL/GenBank/DDBJ databases">
        <title>Genomic Encyclopedia of Type Strains, Phase III (KMG-III): the genomes of soil and plant-associated and newly described type strains.</title>
        <authorList>
            <person name="Whitman W."/>
        </authorList>
    </citation>
    <scope>NUCLEOTIDE SEQUENCE [LARGE SCALE GENOMIC DNA]</scope>
    <source>
        <strain evidence="1 2">CECT 8960</strain>
    </source>
</reference>
<proteinExistence type="predicted"/>
<dbReference type="AlphaFoldDB" id="A0A7W7VCN8"/>
<accession>A0A7W7VCN8</accession>
<dbReference type="Proteomes" id="UP000520767">
    <property type="component" value="Unassembled WGS sequence"/>
</dbReference>
<dbReference type="RefSeq" id="WP_184809584.1">
    <property type="nucleotide sequence ID" value="NZ_JACHJQ010000002.1"/>
</dbReference>
<evidence type="ECO:0000313" key="2">
    <source>
        <dbReference type="Proteomes" id="UP000520767"/>
    </source>
</evidence>
<sequence>MVGRREPASISYERKRGYDPVLEPLNAPRPPGASPYIVVCGMGSKIVFIRWYGRGVEEVRHSFRLWLGETWQTLATDFTGVGVPNGMDFKPGRVDWFNIAP</sequence>
<protein>
    <submittedName>
        <fullName evidence="1">Uncharacterized protein</fullName>
    </submittedName>
</protein>
<dbReference type="EMBL" id="JACHJQ010000002">
    <property type="protein sequence ID" value="MBB4905326.1"/>
    <property type="molecule type" value="Genomic_DNA"/>
</dbReference>
<keyword evidence="2" id="KW-1185">Reference proteome</keyword>
<comment type="caution">
    <text evidence="1">The sequence shown here is derived from an EMBL/GenBank/DDBJ whole genome shotgun (WGS) entry which is preliminary data.</text>
</comment>